<dbReference type="Pfam" id="PF00005">
    <property type="entry name" value="ABC_tran"/>
    <property type="match status" value="2"/>
</dbReference>
<evidence type="ECO:0000256" key="3">
    <source>
        <dbReference type="ARBA" id="ARBA00022597"/>
    </source>
</evidence>
<keyword evidence="5" id="KW-0547">Nucleotide-binding</keyword>
<keyword evidence="4" id="KW-0677">Repeat</keyword>
<dbReference type="EMBL" id="SPQC01000037">
    <property type="protein sequence ID" value="TFU21206.1"/>
    <property type="molecule type" value="Genomic_DNA"/>
</dbReference>
<dbReference type="PANTHER" id="PTHR43790:SF1">
    <property type="entry name" value="XYLOSE IMPORT ATP-BINDING PROTEIN XYLG"/>
    <property type="match status" value="1"/>
</dbReference>
<name>A0A4Y9F2K3_9MICC</name>
<dbReference type="Proteomes" id="UP000297951">
    <property type="component" value="Unassembled WGS sequence"/>
</dbReference>
<feature type="domain" description="ABC transporter" evidence="9">
    <location>
        <begin position="12"/>
        <end position="244"/>
    </location>
</feature>
<protein>
    <submittedName>
        <fullName evidence="10">Sugar ABC transporter ATP-binding protein</fullName>
    </submittedName>
</protein>
<dbReference type="AlphaFoldDB" id="A0A4Y9F2K3"/>
<dbReference type="GO" id="GO:0016887">
    <property type="term" value="F:ATP hydrolysis activity"/>
    <property type="evidence" value="ECO:0007669"/>
    <property type="project" value="InterPro"/>
</dbReference>
<proteinExistence type="predicted"/>
<evidence type="ECO:0000256" key="6">
    <source>
        <dbReference type="ARBA" id="ARBA00022840"/>
    </source>
</evidence>
<reference evidence="10 11" key="1">
    <citation type="submission" date="2019-03" db="EMBL/GenBank/DDBJ databases">
        <title>Diversity of the mouse oral microbiome.</title>
        <authorList>
            <person name="Joseph S."/>
            <person name="Aduse-Opoku J."/>
            <person name="Curtis M."/>
            <person name="Wade W."/>
            <person name="Hashim A."/>
        </authorList>
    </citation>
    <scope>NUCLEOTIDE SEQUENCE [LARGE SCALE GENOMIC DNA]</scope>
    <source>
        <strain evidence="11">irhom_31</strain>
    </source>
</reference>
<evidence type="ECO:0000313" key="11">
    <source>
        <dbReference type="Proteomes" id="UP000297951"/>
    </source>
</evidence>
<dbReference type="InterPro" id="IPR003593">
    <property type="entry name" value="AAA+_ATPase"/>
</dbReference>
<dbReference type="PANTHER" id="PTHR43790">
    <property type="entry name" value="CARBOHYDRATE TRANSPORT ATP-BINDING PROTEIN MG119-RELATED"/>
    <property type="match status" value="1"/>
</dbReference>
<keyword evidence="6 10" id="KW-0067">ATP-binding</keyword>
<evidence type="ECO:0000256" key="8">
    <source>
        <dbReference type="ARBA" id="ARBA00023136"/>
    </source>
</evidence>
<evidence type="ECO:0000259" key="9">
    <source>
        <dbReference type="PROSITE" id="PS50893"/>
    </source>
</evidence>
<evidence type="ECO:0000256" key="2">
    <source>
        <dbReference type="ARBA" id="ARBA00022475"/>
    </source>
</evidence>
<evidence type="ECO:0000256" key="4">
    <source>
        <dbReference type="ARBA" id="ARBA00022737"/>
    </source>
</evidence>
<keyword evidence="8" id="KW-0472">Membrane</keyword>
<dbReference type="InterPro" id="IPR003439">
    <property type="entry name" value="ABC_transporter-like_ATP-bd"/>
</dbReference>
<gene>
    <name evidence="10" type="ORF">E4U03_09595</name>
</gene>
<dbReference type="GO" id="GO:0005524">
    <property type="term" value="F:ATP binding"/>
    <property type="evidence" value="ECO:0007669"/>
    <property type="project" value="UniProtKB-KW"/>
</dbReference>
<dbReference type="PROSITE" id="PS50893">
    <property type="entry name" value="ABC_TRANSPORTER_2"/>
    <property type="match status" value="2"/>
</dbReference>
<sequence>MLEGKNRVGNLLSVKNLTKNHEHLRALKGVNLEVAAGEIVGLLGENGAGKSTFLSILGGWDRPGGGTITLDGEKYAPHTPEEALEAGVGSIRQKFKVDPELTVAQAIFRSTEHAGDDEEALVARAQELISEIGLAVDPRAKMGDLVRAEQALVEVVRMEAENTRLVLMDEVAATFNDYEIYQLHEVTRKLAAEGRAVIYITHRIDEIRSLANRAVILSEGTINTEINPGTMTAEEIAFKMFSREIEMGGRPDEFAGEDAKLVIENLTSAKGSLNNVTFSVDRGEIFGLTGLRRSGINEVAAALVGVGETAKFGTLKINGEDATIGSPEDSVAHGIGYLSDNDDELGLANERSIAKTLMENAGIKESPEGFLHEVSALREVAEQIQKLRIKTTNIQGEVGKLSGGDQQKVALARWMTTDCEILILNHPTRGIDVSAKSEIYKMLAELTEKGTSIILIGSDMSELIGLCNRIAVMRSGKLVSIQQNKAATEDTLMGEALGEDLV</sequence>
<evidence type="ECO:0000256" key="1">
    <source>
        <dbReference type="ARBA" id="ARBA00022448"/>
    </source>
</evidence>
<dbReference type="STRING" id="85336.A7979_11060"/>
<keyword evidence="3" id="KW-0762">Sugar transport</keyword>
<dbReference type="OrthoDB" id="39350at2"/>
<keyword evidence="1" id="KW-0813">Transport</keyword>
<dbReference type="PROSITE" id="PS00211">
    <property type="entry name" value="ABC_TRANSPORTER_1"/>
    <property type="match status" value="1"/>
</dbReference>
<keyword evidence="2" id="KW-1003">Cell membrane</keyword>
<dbReference type="CDD" id="cd03215">
    <property type="entry name" value="ABC_Carb_Monos_II"/>
    <property type="match status" value="1"/>
</dbReference>
<dbReference type="InterPro" id="IPR017871">
    <property type="entry name" value="ABC_transporter-like_CS"/>
</dbReference>
<evidence type="ECO:0000313" key="10">
    <source>
        <dbReference type="EMBL" id="TFU21206.1"/>
    </source>
</evidence>
<dbReference type="SMART" id="SM00382">
    <property type="entry name" value="AAA"/>
    <property type="match status" value="2"/>
</dbReference>
<keyword evidence="7" id="KW-1278">Translocase</keyword>
<organism evidence="10 11">
    <name type="scientific">Rothia nasimurium</name>
    <dbReference type="NCBI Taxonomy" id="85336"/>
    <lineage>
        <taxon>Bacteria</taxon>
        <taxon>Bacillati</taxon>
        <taxon>Actinomycetota</taxon>
        <taxon>Actinomycetes</taxon>
        <taxon>Micrococcales</taxon>
        <taxon>Micrococcaceae</taxon>
        <taxon>Rothia</taxon>
    </lineage>
</organism>
<dbReference type="InterPro" id="IPR027417">
    <property type="entry name" value="P-loop_NTPase"/>
</dbReference>
<evidence type="ECO:0000256" key="5">
    <source>
        <dbReference type="ARBA" id="ARBA00022741"/>
    </source>
</evidence>
<evidence type="ECO:0000256" key="7">
    <source>
        <dbReference type="ARBA" id="ARBA00022967"/>
    </source>
</evidence>
<dbReference type="InterPro" id="IPR050107">
    <property type="entry name" value="ABC_carbohydrate_import_ATPase"/>
</dbReference>
<dbReference type="Gene3D" id="3.40.50.300">
    <property type="entry name" value="P-loop containing nucleotide triphosphate hydrolases"/>
    <property type="match status" value="2"/>
</dbReference>
<dbReference type="SUPFAM" id="SSF52540">
    <property type="entry name" value="P-loop containing nucleoside triphosphate hydrolases"/>
    <property type="match status" value="2"/>
</dbReference>
<accession>A0A4Y9F2K3</accession>
<feature type="domain" description="ABC transporter" evidence="9">
    <location>
        <begin position="254"/>
        <end position="500"/>
    </location>
</feature>
<comment type="caution">
    <text evidence="10">The sequence shown here is derived from an EMBL/GenBank/DDBJ whole genome shotgun (WGS) entry which is preliminary data.</text>
</comment>